<dbReference type="EC" id="2.4.1.250" evidence="5"/>
<proteinExistence type="predicted"/>
<evidence type="ECO:0000313" key="6">
    <source>
        <dbReference type="Proteomes" id="UP000236642"/>
    </source>
</evidence>
<comment type="caution">
    <text evidence="5">The sequence shown here is derived from an EMBL/GenBank/DDBJ whole genome shotgun (WGS) entry which is preliminary data.</text>
</comment>
<evidence type="ECO:0000256" key="1">
    <source>
        <dbReference type="ARBA" id="ARBA00022676"/>
    </source>
</evidence>
<name>A0A2H5Y8Z6_9CHLR</name>
<accession>A0A2H5Y8Z6</accession>
<dbReference type="InterPro" id="IPR001296">
    <property type="entry name" value="Glyco_trans_1"/>
</dbReference>
<evidence type="ECO:0000259" key="4">
    <source>
        <dbReference type="Pfam" id="PF13439"/>
    </source>
</evidence>
<keyword evidence="1 5" id="KW-0328">Glycosyltransferase</keyword>
<dbReference type="SUPFAM" id="SSF53756">
    <property type="entry name" value="UDP-Glycosyltransferase/glycogen phosphorylase"/>
    <property type="match status" value="1"/>
</dbReference>
<dbReference type="Proteomes" id="UP000236642">
    <property type="component" value="Unassembled WGS sequence"/>
</dbReference>
<evidence type="ECO:0000313" key="5">
    <source>
        <dbReference type="EMBL" id="GBD09909.1"/>
    </source>
</evidence>
<protein>
    <submittedName>
        <fullName evidence="5">D-inositol 3-phosphate glycosyltransferase</fullName>
        <ecNumber evidence="5">2.4.1.250</ecNumber>
    </submittedName>
</protein>
<dbReference type="InterPro" id="IPR028098">
    <property type="entry name" value="Glyco_trans_4-like_N"/>
</dbReference>
<gene>
    <name evidence="5" type="primary">mshA_7</name>
    <name evidence="5" type="ORF">HRbin22_02171</name>
</gene>
<dbReference type="Pfam" id="PF13439">
    <property type="entry name" value="Glyco_transf_4"/>
    <property type="match status" value="1"/>
</dbReference>
<dbReference type="Gene3D" id="3.40.50.2000">
    <property type="entry name" value="Glycogen Phosphorylase B"/>
    <property type="match status" value="2"/>
</dbReference>
<reference evidence="6" key="1">
    <citation type="submission" date="2017-09" db="EMBL/GenBank/DDBJ databases">
        <title>Metaegenomics of thermophilic ammonia-oxidizing enrichment culture.</title>
        <authorList>
            <person name="Kato S."/>
            <person name="Suzuki K."/>
        </authorList>
    </citation>
    <scope>NUCLEOTIDE SEQUENCE [LARGE SCALE GENOMIC DNA]</scope>
</reference>
<dbReference type="EMBL" id="BEHY01000080">
    <property type="protein sequence ID" value="GBD09909.1"/>
    <property type="molecule type" value="Genomic_DNA"/>
</dbReference>
<dbReference type="Pfam" id="PF00534">
    <property type="entry name" value="Glycos_transf_1"/>
    <property type="match status" value="1"/>
</dbReference>
<evidence type="ECO:0000259" key="3">
    <source>
        <dbReference type="Pfam" id="PF00534"/>
    </source>
</evidence>
<dbReference type="PANTHER" id="PTHR12526:SF510">
    <property type="entry name" value="D-INOSITOL 3-PHOSPHATE GLYCOSYLTRANSFERASE"/>
    <property type="match status" value="1"/>
</dbReference>
<evidence type="ECO:0000256" key="2">
    <source>
        <dbReference type="ARBA" id="ARBA00022679"/>
    </source>
</evidence>
<dbReference type="AlphaFoldDB" id="A0A2H5Y8Z6"/>
<feature type="domain" description="Glycosyl transferase family 1" evidence="3">
    <location>
        <begin position="218"/>
        <end position="395"/>
    </location>
</feature>
<keyword evidence="2 5" id="KW-0808">Transferase</keyword>
<sequence length="436" mass="49282">MKSGCIPVRRVAMISVHTCPLATLGGKDTGGMNVYVRELTRELTRQGIAVDVFTRSQNPHLPHIVHELGPGGRVIHVPAGPEAPIEKHRILPYLPEFVEWVRRFAEREGLAYDVIHSHYWLSGLVALALRPVWRAPVIQMFHTLGQMKNRVARRAEEREPPARLEAERRLVREADHLVAATPLEKAQLSWLYGATPSHITVIPPGVDIQRFRPIPKVEARRILGFPLERRYVLFVGRIEPLKGLETLMRAVAILAQDCPTWTRDFAVVVIGGDPDTTADAEMRRLQQLREELGITDLVAFLGAKAQETLPYYYNAADVVVMPSDYESFGLVALEAMACGTPVIASDVGGLSYLVRDGETGLRVPRRQPIALARALDRLLRDEELRQRLGENARRWAQGFAWPIITDRILDLYDEVRKAYRSRSRRLVCYGRWGARL</sequence>
<feature type="domain" description="Glycosyltransferase subfamily 4-like N-terminal" evidence="4">
    <location>
        <begin position="30"/>
        <end position="210"/>
    </location>
</feature>
<dbReference type="GO" id="GO:0102710">
    <property type="term" value="F:D-inositol-3-phosphate glycosyltransferase activity"/>
    <property type="evidence" value="ECO:0007669"/>
    <property type="project" value="UniProtKB-EC"/>
</dbReference>
<organism evidence="5 6">
    <name type="scientific">Candidatus Thermoflexus japonica</name>
    <dbReference type="NCBI Taxonomy" id="2035417"/>
    <lineage>
        <taxon>Bacteria</taxon>
        <taxon>Bacillati</taxon>
        <taxon>Chloroflexota</taxon>
        <taxon>Thermoflexia</taxon>
        <taxon>Thermoflexales</taxon>
        <taxon>Thermoflexaceae</taxon>
        <taxon>Thermoflexus</taxon>
    </lineage>
</organism>
<dbReference type="PANTHER" id="PTHR12526">
    <property type="entry name" value="GLYCOSYLTRANSFERASE"/>
    <property type="match status" value="1"/>
</dbReference>